<evidence type="ECO:0000313" key="2">
    <source>
        <dbReference type="Proteomes" id="UP000028045"/>
    </source>
</evidence>
<reference evidence="1 2" key="1">
    <citation type="journal article" date="2014" name="BMC Genomics">
        <title>Comparative genome sequencing reveals chemotype-specific gene clusters in the toxigenic black mold Stachybotrys.</title>
        <authorList>
            <person name="Semeiks J."/>
            <person name="Borek D."/>
            <person name="Otwinowski Z."/>
            <person name="Grishin N.V."/>
        </authorList>
    </citation>
    <scope>NUCLEOTIDE SEQUENCE [LARGE SCALE GENOMIC DNA]</scope>
    <source>
        <strain evidence="2">CBS 109288 / IBT 7711</strain>
    </source>
</reference>
<protein>
    <submittedName>
        <fullName evidence="1">Uncharacterized protein</fullName>
    </submittedName>
</protein>
<sequence>MSVLFPVWLESTTYSHYHKAMVAFQNPFWDDRGAMRARWKTRRHELHVSGAGASVGYSPYQRARAGLDCINRNSAEGARDGRAGLCQMIKYKWVSAEYSEWGCPYTLLTLGVLDLVGGNALRARCGNMLYAGTETAEEDEMEQKVMATSAPGGDGTAVELADRAPASVIGTLN</sequence>
<name>A0A084BA99_STACB</name>
<organism evidence="1 2">
    <name type="scientific">Stachybotrys chartarum (strain CBS 109288 / IBT 7711)</name>
    <name type="common">Toxic black mold</name>
    <name type="synonym">Stilbospora chartarum</name>
    <dbReference type="NCBI Taxonomy" id="1280523"/>
    <lineage>
        <taxon>Eukaryota</taxon>
        <taxon>Fungi</taxon>
        <taxon>Dikarya</taxon>
        <taxon>Ascomycota</taxon>
        <taxon>Pezizomycotina</taxon>
        <taxon>Sordariomycetes</taxon>
        <taxon>Hypocreomycetidae</taxon>
        <taxon>Hypocreales</taxon>
        <taxon>Stachybotryaceae</taxon>
        <taxon>Stachybotrys</taxon>
    </lineage>
</organism>
<feature type="non-terminal residue" evidence="1">
    <location>
        <position position="173"/>
    </location>
</feature>
<evidence type="ECO:0000313" key="1">
    <source>
        <dbReference type="EMBL" id="KEY74478.1"/>
    </source>
</evidence>
<dbReference type="Proteomes" id="UP000028045">
    <property type="component" value="Unassembled WGS sequence"/>
</dbReference>
<dbReference type="AlphaFoldDB" id="A0A084BA99"/>
<dbReference type="EMBL" id="KL647570">
    <property type="protein sequence ID" value="KEY74478.1"/>
    <property type="molecule type" value="Genomic_DNA"/>
</dbReference>
<proteinExistence type="predicted"/>
<dbReference type="InterPro" id="IPR036188">
    <property type="entry name" value="FAD/NAD-bd_sf"/>
</dbReference>
<dbReference type="HOGENOM" id="CLU_116412_0_0_1"/>
<dbReference type="Gene3D" id="3.90.660.10">
    <property type="match status" value="1"/>
</dbReference>
<keyword evidence="2" id="KW-1185">Reference proteome</keyword>
<accession>A0A084BA99</accession>
<dbReference type="Gene3D" id="3.50.50.60">
    <property type="entry name" value="FAD/NAD(P)-binding domain"/>
    <property type="match status" value="1"/>
</dbReference>
<gene>
    <name evidence="1" type="ORF">S7711_04512</name>
</gene>